<dbReference type="Pfam" id="PF10368">
    <property type="entry name" value="YkyA"/>
    <property type="match status" value="1"/>
</dbReference>
<evidence type="ECO:0000313" key="3">
    <source>
        <dbReference type="Proteomes" id="UP000559598"/>
    </source>
</evidence>
<accession>A0A840DY25</accession>
<dbReference type="Gene3D" id="1.20.120.570">
    <property type="entry name" value="YkyA-like"/>
    <property type="match status" value="1"/>
</dbReference>
<dbReference type="PROSITE" id="PS51257">
    <property type="entry name" value="PROKAR_LIPOPROTEIN"/>
    <property type="match status" value="1"/>
</dbReference>
<sequence>MNVGKYLFVFVVILLQACTTPEQQINRLFEQLGKYETNISENENELVRLEKKQTALYNDIMALGMKQVEDIEKLVSEAEALIKQREKQLEKEYRNIKKAAKQIETINTYADNLHDETLKQRLHQLIQTGNKRYDSYEKLYAHYHTALTAEKELYRLFKQPDVTLAELQTQIGEVNEAYAKLFAANEQFNEYTKQYNQEKKQLYKILP</sequence>
<dbReference type="Proteomes" id="UP000559598">
    <property type="component" value="Unassembled WGS sequence"/>
</dbReference>
<feature type="coiled-coil region" evidence="1">
    <location>
        <begin position="25"/>
        <end position="106"/>
    </location>
</feature>
<gene>
    <name evidence="2" type="ORF">GGR02_002692</name>
</gene>
<organism evidence="2 3">
    <name type="scientific">Anoxybacteroides voinovskiense</name>
    <dbReference type="NCBI Taxonomy" id="230470"/>
    <lineage>
        <taxon>Bacteria</taxon>
        <taxon>Bacillati</taxon>
        <taxon>Bacillota</taxon>
        <taxon>Bacilli</taxon>
        <taxon>Bacillales</taxon>
        <taxon>Anoxybacillaceae</taxon>
        <taxon>Anoxybacteroides</taxon>
    </lineage>
</organism>
<evidence type="ECO:0000256" key="1">
    <source>
        <dbReference type="SAM" id="Coils"/>
    </source>
</evidence>
<comment type="caution">
    <text evidence="2">The sequence shown here is derived from an EMBL/GenBank/DDBJ whole genome shotgun (WGS) entry which is preliminary data.</text>
</comment>
<keyword evidence="1" id="KW-0175">Coiled coil</keyword>
<evidence type="ECO:0000313" key="2">
    <source>
        <dbReference type="EMBL" id="MBB4074898.1"/>
    </source>
</evidence>
<dbReference type="EMBL" id="JACIDE010000021">
    <property type="protein sequence ID" value="MBB4074898.1"/>
    <property type="molecule type" value="Genomic_DNA"/>
</dbReference>
<proteinExistence type="predicted"/>
<dbReference type="SUPFAM" id="SSF140423">
    <property type="entry name" value="MW0975(SA0943)-like"/>
    <property type="match status" value="1"/>
</dbReference>
<dbReference type="InterPro" id="IPR019454">
    <property type="entry name" value="Lipoprot_YkyA-like"/>
</dbReference>
<dbReference type="InterPro" id="IPR036785">
    <property type="entry name" value="YkyA-like_sf"/>
</dbReference>
<keyword evidence="3" id="KW-1185">Reference proteome</keyword>
<reference evidence="2 3" key="1">
    <citation type="submission" date="2020-08" db="EMBL/GenBank/DDBJ databases">
        <title>Genomic Encyclopedia of Type Strains, Phase IV (KMG-IV): sequencing the most valuable type-strain genomes for metagenomic binning, comparative biology and taxonomic classification.</title>
        <authorList>
            <person name="Goeker M."/>
        </authorList>
    </citation>
    <scope>NUCLEOTIDE SEQUENCE [LARGE SCALE GENOMIC DNA]</scope>
    <source>
        <strain evidence="2 3">DSM 17075</strain>
    </source>
</reference>
<protein>
    <submittedName>
        <fullName evidence="2">Chromosome segregation ATPase</fullName>
    </submittedName>
</protein>
<dbReference type="RefSeq" id="WP_183185462.1">
    <property type="nucleotide sequence ID" value="NZ_BMNP01000021.1"/>
</dbReference>
<dbReference type="AlphaFoldDB" id="A0A840DY25"/>
<name>A0A840DY25_9BACL</name>